<keyword evidence="2 7" id="KW-0349">Heme</keyword>
<keyword evidence="5 7" id="KW-0408">Iron</keyword>
<accession>A0A9X4AX61</accession>
<keyword evidence="4 7" id="KW-0560">Oxidoreductase</keyword>
<dbReference type="InterPro" id="IPR002397">
    <property type="entry name" value="Cyt_P450_B"/>
</dbReference>
<evidence type="ECO:0000313" key="9">
    <source>
        <dbReference type="Proteomes" id="UP001151081"/>
    </source>
</evidence>
<evidence type="ECO:0000256" key="4">
    <source>
        <dbReference type="ARBA" id="ARBA00023002"/>
    </source>
</evidence>
<evidence type="ECO:0000256" key="1">
    <source>
        <dbReference type="ARBA" id="ARBA00010617"/>
    </source>
</evidence>
<dbReference type="FunFam" id="1.10.630.10:FF:000018">
    <property type="entry name" value="Cytochrome P450 monooxygenase"/>
    <property type="match status" value="1"/>
</dbReference>
<dbReference type="GO" id="GO:0005506">
    <property type="term" value="F:iron ion binding"/>
    <property type="evidence" value="ECO:0007669"/>
    <property type="project" value="InterPro"/>
</dbReference>
<dbReference type="PRINTS" id="PR00359">
    <property type="entry name" value="BP450"/>
</dbReference>
<dbReference type="Pfam" id="PF00067">
    <property type="entry name" value="p450"/>
    <property type="match status" value="1"/>
</dbReference>
<evidence type="ECO:0000256" key="2">
    <source>
        <dbReference type="ARBA" id="ARBA00022617"/>
    </source>
</evidence>
<comment type="similarity">
    <text evidence="1 7">Belongs to the cytochrome P450 family.</text>
</comment>
<dbReference type="InterPro" id="IPR036396">
    <property type="entry name" value="Cyt_P450_sf"/>
</dbReference>
<keyword evidence="9" id="KW-1185">Reference proteome</keyword>
<dbReference type="GO" id="GO:0004497">
    <property type="term" value="F:monooxygenase activity"/>
    <property type="evidence" value="ECO:0007669"/>
    <property type="project" value="UniProtKB-KW"/>
</dbReference>
<evidence type="ECO:0000256" key="6">
    <source>
        <dbReference type="ARBA" id="ARBA00023033"/>
    </source>
</evidence>
<gene>
    <name evidence="8" type="ORF">KEG57_46910</name>
</gene>
<dbReference type="PANTHER" id="PTHR46696:SF1">
    <property type="entry name" value="CYTOCHROME P450 YJIB-RELATED"/>
    <property type="match status" value="1"/>
</dbReference>
<comment type="caution">
    <text evidence="8">The sequence shown here is derived from an EMBL/GenBank/DDBJ whole genome shotgun (WGS) entry which is preliminary data.</text>
</comment>
<dbReference type="AlphaFoldDB" id="A0A9X4AX61"/>
<dbReference type="EMBL" id="JAGTJJ010000064">
    <property type="protein sequence ID" value="MDC3988088.1"/>
    <property type="molecule type" value="Genomic_DNA"/>
</dbReference>
<dbReference type="RefSeq" id="WP_272459724.1">
    <property type="nucleotide sequence ID" value="NZ_JAGTJJ010000064.1"/>
</dbReference>
<reference evidence="8 9" key="1">
    <citation type="submission" date="2021-04" db="EMBL/GenBank/DDBJ databases">
        <title>Genome analysis of Polyangium sp.</title>
        <authorList>
            <person name="Li Y."/>
            <person name="Wang J."/>
        </authorList>
    </citation>
    <scope>NUCLEOTIDE SEQUENCE [LARGE SCALE GENOMIC DNA]</scope>
    <source>
        <strain evidence="8 9">SDU14</strain>
    </source>
</reference>
<proteinExistence type="inferred from homology"/>
<dbReference type="Proteomes" id="UP001151081">
    <property type="component" value="Unassembled WGS sequence"/>
</dbReference>
<dbReference type="InterPro" id="IPR017972">
    <property type="entry name" value="Cyt_P450_CS"/>
</dbReference>
<dbReference type="GO" id="GO:0020037">
    <property type="term" value="F:heme binding"/>
    <property type="evidence" value="ECO:0007669"/>
    <property type="project" value="InterPro"/>
</dbReference>
<organism evidence="8 9">
    <name type="scientific">Polyangium jinanense</name>
    <dbReference type="NCBI Taxonomy" id="2829994"/>
    <lineage>
        <taxon>Bacteria</taxon>
        <taxon>Pseudomonadati</taxon>
        <taxon>Myxococcota</taxon>
        <taxon>Polyangia</taxon>
        <taxon>Polyangiales</taxon>
        <taxon>Polyangiaceae</taxon>
        <taxon>Polyangium</taxon>
    </lineage>
</organism>
<dbReference type="InterPro" id="IPR001128">
    <property type="entry name" value="Cyt_P450"/>
</dbReference>
<dbReference type="Gene3D" id="1.10.630.10">
    <property type="entry name" value="Cytochrome P450"/>
    <property type="match status" value="1"/>
</dbReference>
<dbReference type="PROSITE" id="PS00086">
    <property type="entry name" value="CYTOCHROME_P450"/>
    <property type="match status" value="1"/>
</dbReference>
<keyword evidence="3 7" id="KW-0479">Metal-binding</keyword>
<protein>
    <submittedName>
        <fullName evidence="8">Cytochrome P450</fullName>
    </submittedName>
</protein>
<dbReference type="SUPFAM" id="SSF48264">
    <property type="entry name" value="Cytochrome P450"/>
    <property type="match status" value="1"/>
</dbReference>
<dbReference type="GO" id="GO:0016705">
    <property type="term" value="F:oxidoreductase activity, acting on paired donors, with incorporation or reduction of molecular oxygen"/>
    <property type="evidence" value="ECO:0007669"/>
    <property type="project" value="InterPro"/>
</dbReference>
<evidence type="ECO:0000313" key="8">
    <source>
        <dbReference type="EMBL" id="MDC3988088.1"/>
    </source>
</evidence>
<sequence>MMVRDDRRFLNHRARELIRVMMPTLAGEELTAMAQMWSELVWFRDPPDHARLRQFMNKGFTPQAIEGLRPAVRAIAREALAAAREKGEEIDIVEDLADPIALRTITSLFDVPPDDRPTFRGWITTLFKGAGGAAMAEDVTNRIKEHTSAMLNYIAALAERRRADRGDDVISRFWADEGAPSREDIVLQSYQVIVAGYRTSMNQIANTIWTLLRHPAELERLRDDPRRMKGAIEEALRYEPSVVVTNRLAAEDVELGGKRIKKGELVFPILPAANRDPLAFPDPDRFDITRTGPRHLSFSMGHHYCIGAPLVRVEVEEALAALLEIPRWEPGSGPCLLGDYNLSDRGPKTLPMRLLAS</sequence>
<dbReference type="PANTHER" id="PTHR46696">
    <property type="entry name" value="P450, PUTATIVE (EUROFUNG)-RELATED"/>
    <property type="match status" value="1"/>
</dbReference>
<keyword evidence="6 7" id="KW-0503">Monooxygenase</keyword>
<name>A0A9X4AX61_9BACT</name>
<evidence type="ECO:0000256" key="7">
    <source>
        <dbReference type="RuleBase" id="RU000461"/>
    </source>
</evidence>
<evidence type="ECO:0000256" key="3">
    <source>
        <dbReference type="ARBA" id="ARBA00022723"/>
    </source>
</evidence>
<evidence type="ECO:0000256" key="5">
    <source>
        <dbReference type="ARBA" id="ARBA00023004"/>
    </source>
</evidence>